<evidence type="ECO:0000313" key="1">
    <source>
        <dbReference type="EMBL" id="KAJ7746328.1"/>
    </source>
</evidence>
<dbReference type="AlphaFoldDB" id="A0AAD7IPS9"/>
<keyword evidence="2" id="KW-1185">Reference proteome</keyword>
<gene>
    <name evidence="1" type="ORF">B0H16DRAFT_1557064</name>
</gene>
<evidence type="ECO:0000313" key="2">
    <source>
        <dbReference type="Proteomes" id="UP001215598"/>
    </source>
</evidence>
<dbReference type="EMBL" id="JARKIB010000080">
    <property type="protein sequence ID" value="KAJ7746328.1"/>
    <property type="molecule type" value="Genomic_DNA"/>
</dbReference>
<organism evidence="1 2">
    <name type="scientific">Mycena metata</name>
    <dbReference type="NCBI Taxonomy" id="1033252"/>
    <lineage>
        <taxon>Eukaryota</taxon>
        <taxon>Fungi</taxon>
        <taxon>Dikarya</taxon>
        <taxon>Basidiomycota</taxon>
        <taxon>Agaricomycotina</taxon>
        <taxon>Agaricomycetes</taxon>
        <taxon>Agaricomycetidae</taxon>
        <taxon>Agaricales</taxon>
        <taxon>Marasmiineae</taxon>
        <taxon>Mycenaceae</taxon>
        <taxon>Mycena</taxon>
    </lineage>
</organism>
<sequence length="86" mass="9593">MCSLKYHVRRIHGFKLFMFLEGWILFPSLEVHATSPPRGATALWSLGCPQGFALEHGLINRTSAVVLRLSSPDVDIADGKREEDAK</sequence>
<protein>
    <submittedName>
        <fullName evidence="1">Uncharacterized protein</fullName>
    </submittedName>
</protein>
<name>A0AAD7IPS9_9AGAR</name>
<dbReference type="Proteomes" id="UP001215598">
    <property type="component" value="Unassembled WGS sequence"/>
</dbReference>
<reference evidence="1" key="1">
    <citation type="submission" date="2023-03" db="EMBL/GenBank/DDBJ databases">
        <title>Massive genome expansion in bonnet fungi (Mycena s.s.) driven by repeated elements and novel gene families across ecological guilds.</title>
        <authorList>
            <consortium name="Lawrence Berkeley National Laboratory"/>
            <person name="Harder C.B."/>
            <person name="Miyauchi S."/>
            <person name="Viragh M."/>
            <person name="Kuo A."/>
            <person name="Thoen E."/>
            <person name="Andreopoulos B."/>
            <person name="Lu D."/>
            <person name="Skrede I."/>
            <person name="Drula E."/>
            <person name="Henrissat B."/>
            <person name="Morin E."/>
            <person name="Kohler A."/>
            <person name="Barry K."/>
            <person name="LaButti K."/>
            <person name="Morin E."/>
            <person name="Salamov A."/>
            <person name="Lipzen A."/>
            <person name="Mereny Z."/>
            <person name="Hegedus B."/>
            <person name="Baldrian P."/>
            <person name="Stursova M."/>
            <person name="Weitz H."/>
            <person name="Taylor A."/>
            <person name="Grigoriev I.V."/>
            <person name="Nagy L.G."/>
            <person name="Martin F."/>
            <person name="Kauserud H."/>
        </authorList>
    </citation>
    <scope>NUCLEOTIDE SEQUENCE</scope>
    <source>
        <strain evidence="1">CBHHK182m</strain>
    </source>
</reference>
<proteinExistence type="predicted"/>
<accession>A0AAD7IPS9</accession>
<comment type="caution">
    <text evidence="1">The sequence shown here is derived from an EMBL/GenBank/DDBJ whole genome shotgun (WGS) entry which is preliminary data.</text>
</comment>